<dbReference type="GO" id="GO:0002161">
    <property type="term" value="F:aminoacyl-tRNA deacylase activity"/>
    <property type="evidence" value="ECO:0007669"/>
    <property type="project" value="InterPro"/>
</dbReference>
<proteinExistence type="inferred from homology"/>
<dbReference type="InterPro" id="IPR009008">
    <property type="entry name" value="Val/Leu/Ile-tRNA-synth_edit"/>
</dbReference>
<dbReference type="VEuPathDB" id="FungiDB:SMAC_02658"/>
<dbReference type="InterPro" id="IPR025709">
    <property type="entry name" value="Leu_tRNA-synth_edit"/>
</dbReference>
<keyword evidence="6 10" id="KW-0648">Protein biosynthesis</keyword>
<evidence type="ECO:0000256" key="8">
    <source>
        <dbReference type="ARBA" id="ARBA00030520"/>
    </source>
</evidence>
<dbReference type="Pfam" id="PF09334">
    <property type="entry name" value="tRNA-synt_1g"/>
    <property type="match status" value="1"/>
</dbReference>
<dbReference type="InterPro" id="IPR002302">
    <property type="entry name" value="Leu-tRNA-ligase"/>
</dbReference>
<dbReference type="HAMAP" id="MF_00049_B">
    <property type="entry name" value="Leu_tRNA_synth_B"/>
    <property type="match status" value="1"/>
</dbReference>
<dbReference type="Gene3D" id="3.40.50.620">
    <property type="entry name" value="HUPs"/>
    <property type="match status" value="2"/>
</dbReference>
<name>F7VX38_SORMK</name>
<dbReference type="InterPro" id="IPR014729">
    <property type="entry name" value="Rossmann-like_a/b/a_fold"/>
</dbReference>
<feature type="domain" description="Leucyl-tRNA synthetase editing" evidence="14">
    <location>
        <begin position="281"/>
        <end position="473"/>
    </location>
</feature>
<dbReference type="SUPFAM" id="SSF50677">
    <property type="entry name" value="ValRS/IleRS/LeuRS editing domain"/>
    <property type="match status" value="1"/>
</dbReference>
<dbReference type="AlphaFoldDB" id="F7VX38"/>
<organism evidence="15 16">
    <name type="scientific">Sordaria macrospora (strain ATCC MYA-333 / DSM 997 / K(L3346) / K-hell)</name>
    <dbReference type="NCBI Taxonomy" id="771870"/>
    <lineage>
        <taxon>Eukaryota</taxon>
        <taxon>Fungi</taxon>
        <taxon>Dikarya</taxon>
        <taxon>Ascomycota</taxon>
        <taxon>Pezizomycotina</taxon>
        <taxon>Sordariomycetes</taxon>
        <taxon>Sordariomycetidae</taxon>
        <taxon>Sordariales</taxon>
        <taxon>Sordariaceae</taxon>
        <taxon>Sordaria</taxon>
    </lineage>
</organism>
<feature type="domain" description="Aminoacyl-tRNA synthetase class Ia" evidence="11">
    <location>
        <begin position="488"/>
        <end position="664"/>
    </location>
</feature>
<dbReference type="CDD" id="cd00812">
    <property type="entry name" value="LeuRS_core"/>
    <property type="match status" value="1"/>
</dbReference>
<dbReference type="PANTHER" id="PTHR43740:SF2">
    <property type="entry name" value="LEUCINE--TRNA LIGASE, MITOCHONDRIAL"/>
    <property type="match status" value="1"/>
</dbReference>
<evidence type="ECO:0000256" key="4">
    <source>
        <dbReference type="ARBA" id="ARBA00022741"/>
    </source>
</evidence>
<dbReference type="SUPFAM" id="SSF52374">
    <property type="entry name" value="Nucleotidylyl transferase"/>
    <property type="match status" value="1"/>
</dbReference>
<dbReference type="OrthoDB" id="15954at2759"/>
<dbReference type="GO" id="GO:0004823">
    <property type="term" value="F:leucine-tRNA ligase activity"/>
    <property type="evidence" value="ECO:0007669"/>
    <property type="project" value="UniProtKB-EC"/>
</dbReference>
<evidence type="ECO:0000256" key="7">
    <source>
        <dbReference type="ARBA" id="ARBA00023146"/>
    </source>
</evidence>
<dbReference type="InParanoid" id="F7VX38"/>
<gene>
    <name evidence="15" type="ORF">SMAC_02658</name>
</gene>
<keyword evidence="16" id="KW-1185">Reference proteome</keyword>
<dbReference type="GO" id="GO:0006429">
    <property type="term" value="P:leucyl-tRNA aminoacylation"/>
    <property type="evidence" value="ECO:0007669"/>
    <property type="project" value="InterPro"/>
</dbReference>
<dbReference type="GO" id="GO:0005739">
    <property type="term" value="C:mitochondrion"/>
    <property type="evidence" value="ECO:0007669"/>
    <property type="project" value="TreeGrafter"/>
</dbReference>
<comment type="caution">
    <text evidence="15">The sequence shown here is derived from an EMBL/GenBank/DDBJ whole genome shotgun (WGS) entry which is preliminary data.</text>
</comment>
<evidence type="ECO:0000259" key="13">
    <source>
        <dbReference type="Pfam" id="PF09334"/>
    </source>
</evidence>
<reference evidence="15 16" key="1">
    <citation type="journal article" date="2010" name="PLoS Genet.">
        <title>De novo assembly of a 40 Mb eukaryotic genome from short sequence reads: Sordaria macrospora, a model organism for fungal morphogenesis.</title>
        <authorList>
            <person name="Nowrousian M."/>
            <person name="Stajich J."/>
            <person name="Chu M."/>
            <person name="Engh I."/>
            <person name="Espagne E."/>
            <person name="Halliday K."/>
            <person name="Kamerewerd J."/>
            <person name="Kempken F."/>
            <person name="Knab B."/>
            <person name="Kuo H.C."/>
            <person name="Osiewacz H.D."/>
            <person name="Poeggeler S."/>
            <person name="Read N."/>
            <person name="Seiler S."/>
            <person name="Smith K."/>
            <person name="Zickler D."/>
            <person name="Kueck U."/>
            <person name="Freitag M."/>
        </authorList>
    </citation>
    <scope>NUCLEOTIDE SEQUENCE [LARGE SCALE GENOMIC DNA]</scope>
    <source>
        <strain evidence="16">ATCC MYA-333 / DSM 997 / K(L3346) / K-hell</strain>
        <tissue evidence="15">Mycelium</tissue>
    </source>
</reference>
<dbReference type="InterPro" id="IPR009080">
    <property type="entry name" value="tRNAsynth_Ia_anticodon-bd"/>
</dbReference>
<evidence type="ECO:0000256" key="9">
    <source>
        <dbReference type="ARBA" id="ARBA00047469"/>
    </source>
</evidence>
<dbReference type="HOGENOM" id="CLU_004427_0_0_1"/>
<evidence type="ECO:0000259" key="14">
    <source>
        <dbReference type="Pfam" id="PF13603"/>
    </source>
</evidence>
<protein>
    <recommendedName>
        <fullName evidence="2">leucine--tRNA ligase</fullName>
        <ecNumber evidence="2">6.1.1.4</ecNumber>
    </recommendedName>
    <alternativeName>
        <fullName evidence="8">Leucyl-tRNA synthetase</fullName>
    </alternativeName>
</protein>
<evidence type="ECO:0000256" key="6">
    <source>
        <dbReference type="ARBA" id="ARBA00022917"/>
    </source>
</evidence>
<dbReference type="STRING" id="771870.F7VX38"/>
<evidence type="ECO:0000259" key="11">
    <source>
        <dbReference type="Pfam" id="PF00133"/>
    </source>
</evidence>
<dbReference type="GO" id="GO:0005524">
    <property type="term" value="F:ATP binding"/>
    <property type="evidence" value="ECO:0007669"/>
    <property type="project" value="UniProtKB-KW"/>
</dbReference>
<comment type="catalytic activity">
    <reaction evidence="9">
        <text>tRNA(Leu) + L-leucine + ATP = L-leucyl-tRNA(Leu) + AMP + diphosphate</text>
        <dbReference type="Rhea" id="RHEA:11688"/>
        <dbReference type="Rhea" id="RHEA-COMP:9613"/>
        <dbReference type="Rhea" id="RHEA-COMP:9622"/>
        <dbReference type="ChEBI" id="CHEBI:30616"/>
        <dbReference type="ChEBI" id="CHEBI:33019"/>
        <dbReference type="ChEBI" id="CHEBI:57427"/>
        <dbReference type="ChEBI" id="CHEBI:78442"/>
        <dbReference type="ChEBI" id="CHEBI:78494"/>
        <dbReference type="ChEBI" id="CHEBI:456215"/>
        <dbReference type="EC" id="6.1.1.4"/>
    </reaction>
</comment>
<keyword evidence="7 10" id="KW-0030">Aminoacyl-tRNA synthetase</keyword>
<keyword evidence="5 10" id="KW-0067">ATP-binding</keyword>
<keyword evidence="4 10" id="KW-0547">Nucleotide-binding</keyword>
<dbReference type="FunFam" id="3.40.50.620:FF:000003">
    <property type="entry name" value="Leucine--tRNA ligase"/>
    <property type="match status" value="1"/>
</dbReference>
<dbReference type="InterPro" id="IPR013155">
    <property type="entry name" value="M/V/L/I-tRNA-synth_anticd-bd"/>
</dbReference>
<dbReference type="InterPro" id="IPR002300">
    <property type="entry name" value="aa-tRNA-synth_Ia"/>
</dbReference>
<dbReference type="InterPro" id="IPR001412">
    <property type="entry name" value="aa-tRNA-synth_I_CS"/>
</dbReference>
<dbReference type="Proteomes" id="UP000001881">
    <property type="component" value="Unassembled WGS sequence"/>
</dbReference>
<dbReference type="FunCoup" id="F7VX38">
    <property type="interactions" value="480"/>
</dbReference>
<evidence type="ECO:0000256" key="3">
    <source>
        <dbReference type="ARBA" id="ARBA00022598"/>
    </source>
</evidence>
<dbReference type="FunFam" id="3.40.50.620:FF:000338">
    <property type="entry name" value="Leucine--tRNA ligase, mitochondrial"/>
    <property type="match status" value="1"/>
</dbReference>
<accession>F7VX38</accession>
<dbReference type="FunFam" id="3.90.740.10:FF:000034">
    <property type="entry name" value="Leucine--tRNA ligase, mitochondrial"/>
    <property type="match status" value="1"/>
</dbReference>
<evidence type="ECO:0000313" key="15">
    <source>
        <dbReference type="EMBL" id="CCC10079.1"/>
    </source>
</evidence>
<evidence type="ECO:0000256" key="5">
    <source>
        <dbReference type="ARBA" id="ARBA00022840"/>
    </source>
</evidence>
<dbReference type="OMA" id="GIEHACM"/>
<dbReference type="PRINTS" id="PR00985">
    <property type="entry name" value="TRNASYNTHLEU"/>
</dbReference>
<dbReference type="NCBIfam" id="TIGR00396">
    <property type="entry name" value="leuS_bact"/>
    <property type="match status" value="1"/>
</dbReference>
<dbReference type="EC" id="6.1.1.4" evidence="2"/>
<dbReference type="Pfam" id="PF13603">
    <property type="entry name" value="tRNA-synt_1_2"/>
    <property type="match status" value="1"/>
</dbReference>
<dbReference type="PROSITE" id="PS00178">
    <property type="entry name" value="AA_TRNA_LIGASE_I"/>
    <property type="match status" value="1"/>
</dbReference>
<feature type="domain" description="Methionyl/Valyl/Leucyl/Isoleucyl-tRNA synthetase anticodon-binding" evidence="12">
    <location>
        <begin position="813"/>
        <end position="945"/>
    </location>
</feature>
<dbReference type="InterPro" id="IPR015413">
    <property type="entry name" value="Methionyl/Leucyl_tRNA_Synth"/>
</dbReference>
<evidence type="ECO:0000259" key="12">
    <source>
        <dbReference type="Pfam" id="PF08264"/>
    </source>
</evidence>
<sequence>MPLICARPLGRLVPKLGSSLRPVLSSAAAASLAASPRRPVGIALQHLGTESWKRFYADHKLDLLALDQKWRQKWAESSREKGAKKDDEKNKYVLPMFPYPSGYLHLGHLRVYTIADVIARFQTLQGHKVLLPMGWDAFGLPAENAAIERGINPATWTKANIAKMKEQLDVMNGSWDWDCELATCDPDFYKHTQKIFLALHEKGLAYQAEAEVNYDPVDKTVLANEQVDANGRSWRSGAKVEKRKLKQWFLKISEFRESLLKDLDTLAKDEAWPERVLAMQKNWLGKSRGATVKFPVLAFGQGTHSAIEVFTSRPDTLFGVQYIALAATHPSIQQLAKSDPELQAFLTTLPGLPPDSKVGYLLPHIRAVNPLAYHEDTPADTKVSLPIYVAPYVLGDYGEGAVMGVPGHDLRDHAFWKEHHYDVPVRFVLAASEDETTTSMPNEPFTEHGVMNANSGIFKGKSSKEAGEMLVKLLEPAGLAKETEKWRLRDWLISRQRYWGTPIPIVHCGSCGTVPVPDEQLPVVLPEVDEHWAGKKTGNPLESQTEWINTSCPKCGGEAKRDTDTMDTFVDSSWYYMRFIDAHNKEAPFSPEKAKALTPVDLYIGGVEHAILHLLYSRFIYKFLMTSSSFGGKESEATSEGAESETTEEVYEPFKRLITQGMVHGKTYTDPATGRFLKPDEVDLSNPSQPKVVATGAIASVSYEKMSKSKHNGVDPTAFIAQYGADATRAHMLFQAPVSEILDWDENKITGVTRWLSRVYDLVQKTAAASSTASESSVSSTSTSSVKTFFEQYQQQNNLSTDSAEYDASVTVWREVQRTISSVTTSYNKVYTLNTVISDLMSLTNLIINPSSSSSTAASADAHPLIKHEAVSALIRLMAPIAPAFAEECWSTLYPNGTTSLFNPQNNEQAAARFPVTDGTEAILKSRKQTCAVQLNGKTKFVVEIGTPPAGLLEKGKDAEEKLREFIVGEVLRTEEGRAKLEGRGVDVNKAKKVIVVRGGRRRRRRRRRRMRDALLPSVSNRRDLRSSLGFVDDFT</sequence>
<dbReference type="Pfam" id="PF08264">
    <property type="entry name" value="Anticodon_1"/>
    <property type="match status" value="1"/>
</dbReference>
<dbReference type="PANTHER" id="PTHR43740">
    <property type="entry name" value="LEUCYL-TRNA SYNTHETASE"/>
    <property type="match status" value="1"/>
</dbReference>
<feature type="domain" description="Methionyl/Leucyl tRNA synthetase" evidence="13">
    <location>
        <begin position="96"/>
        <end position="229"/>
    </location>
</feature>
<evidence type="ECO:0000313" key="16">
    <source>
        <dbReference type="Proteomes" id="UP000001881"/>
    </source>
</evidence>
<dbReference type="EMBL" id="CABT02000011">
    <property type="protein sequence ID" value="CCC10079.1"/>
    <property type="molecule type" value="Genomic_DNA"/>
</dbReference>
<dbReference type="SUPFAM" id="SSF47323">
    <property type="entry name" value="Anticodon-binding domain of a subclass of class I aminoacyl-tRNA synthetases"/>
    <property type="match status" value="1"/>
</dbReference>
<evidence type="ECO:0000256" key="10">
    <source>
        <dbReference type="RuleBase" id="RU363035"/>
    </source>
</evidence>
<dbReference type="eggNOG" id="KOG0435">
    <property type="taxonomic scope" value="Eukaryota"/>
</dbReference>
<dbReference type="Gene3D" id="1.10.730.10">
    <property type="entry name" value="Isoleucyl-tRNA Synthetase, Domain 1"/>
    <property type="match status" value="1"/>
</dbReference>
<comment type="similarity">
    <text evidence="1 10">Belongs to the class-I aminoacyl-tRNA synthetase family.</text>
</comment>
<keyword evidence="3 10" id="KW-0436">Ligase</keyword>
<dbReference type="Pfam" id="PF00133">
    <property type="entry name" value="tRNA-synt_1"/>
    <property type="match status" value="2"/>
</dbReference>
<evidence type="ECO:0000256" key="1">
    <source>
        <dbReference type="ARBA" id="ARBA00005594"/>
    </source>
</evidence>
<dbReference type="FunFam" id="1.10.730.10:FF:000002">
    <property type="entry name" value="Leucine--tRNA ligase"/>
    <property type="match status" value="1"/>
</dbReference>
<feature type="domain" description="Aminoacyl-tRNA synthetase class Ia" evidence="11">
    <location>
        <begin position="691"/>
        <end position="740"/>
    </location>
</feature>
<evidence type="ECO:0000256" key="2">
    <source>
        <dbReference type="ARBA" id="ARBA00013164"/>
    </source>
</evidence>
<dbReference type="GO" id="GO:0032543">
    <property type="term" value="P:mitochondrial translation"/>
    <property type="evidence" value="ECO:0007669"/>
    <property type="project" value="TreeGrafter"/>
</dbReference>